<dbReference type="InterPro" id="IPR003593">
    <property type="entry name" value="AAA+_ATPase"/>
</dbReference>
<protein>
    <recommendedName>
        <fullName evidence="4">ABC transporter domain-containing protein</fullName>
    </recommendedName>
</protein>
<organism evidence="5 6">
    <name type="scientific">Clostridium kluyveri (strain NBRC 12016)</name>
    <dbReference type="NCBI Taxonomy" id="583346"/>
    <lineage>
        <taxon>Bacteria</taxon>
        <taxon>Bacillati</taxon>
        <taxon>Bacillota</taxon>
        <taxon>Clostridia</taxon>
        <taxon>Eubacteriales</taxon>
        <taxon>Clostridiaceae</taxon>
        <taxon>Clostridium</taxon>
    </lineage>
</organism>
<dbReference type="AlphaFoldDB" id="B9E4Y4"/>
<dbReference type="HOGENOM" id="CLU_000604_1_2_9"/>
<sequence>MKGYFNMIELINVTKSYSKKIKAVDSINLTINDGEIFGFLGHNGAGKTTTLKMITGILHPDEGDIRLNGINIKDQPIKAKMEIGYVPDNPDMFLRLKGIEYLNFMSDMYEVPSSIRNKRIEDLSRRLNLYDELDDKIQSYSHGMRQKIVLIGALIHEPPIWVLDEPMTGLDPKASFILKEMMREHTSAGKTVFFSTHVLEVAEKICDKVAIINKGRILFSGTLNEMREHFKVNQSLESMFLELTENE</sequence>
<dbReference type="Pfam" id="PF00005">
    <property type="entry name" value="ABC_tran"/>
    <property type="match status" value="1"/>
</dbReference>
<dbReference type="GO" id="GO:0005524">
    <property type="term" value="F:ATP binding"/>
    <property type="evidence" value="ECO:0007669"/>
    <property type="project" value="UniProtKB-KW"/>
</dbReference>
<dbReference type="InterPro" id="IPR027417">
    <property type="entry name" value="P-loop_NTPase"/>
</dbReference>
<dbReference type="EMBL" id="AP009049">
    <property type="protein sequence ID" value="BAH07559.1"/>
    <property type="molecule type" value="Genomic_DNA"/>
</dbReference>
<gene>
    <name evidence="5" type="ordered locus">CKR_2508</name>
</gene>
<keyword evidence="2" id="KW-0547">Nucleotide-binding</keyword>
<evidence type="ECO:0000256" key="2">
    <source>
        <dbReference type="ARBA" id="ARBA00022741"/>
    </source>
</evidence>
<dbReference type="GO" id="GO:0016887">
    <property type="term" value="F:ATP hydrolysis activity"/>
    <property type="evidence" value="ECO:0007669"/>
    <property type="project" value="InterPro"/>
</dbReference>
<keyword evidence="3" id="KW-0067">ATP-binding</keyword>
<evidence type="ECO:0000259" key="4">
    <source>
        <dbReference type="PROSITE" id="PS50893"/>
    </source>
</evidence>
<dbReference type="Gene3D" id="3.40.50.300">
    <property type="entry name" value="P-loop containing nucleotide triphosphate hydrolases"/>
    <property type="match status" value="1"/>
</dbReference>
<proteinExistence type="predicted"/>
<dbReference type="SMART" id="SM00382">
    <property type="entry name" value="AAA"/>
    <property type="match status" value="1"/>
</dbReference>
<dbReference type="Proteomes" id="UP000007969">
    <property type="component" value="Chromosome"/>
</dbReference>
<evidence type="ECO:0000256" key="1">
    <source>
        <dbReference type="ARBA" id="ARBA00022448"/>
    </source>
</evidence>
<dbReference type="InterPro" id="IPR017871">
    <property type="entry name" value="ABC_transporter-like_CS"/>
</dbReference>
<name>B9E4Y4_CLOK1</name>
<reference evidence="6" key="1">
    <citation type="submission" date="2005-09" db="EMBL/GenBank/DDBJ databases">
        <title>Complete genome sequence of Clostridium kluyveri and comparative genomics of Clostridia species.</title>
        <authorList>
            <person name="Inui M."/>
            <person name="Nonaka H."/>
            <person name="Shinoda Y."/>
            <person name="Ikenaga Y."/>
            <person name="Abe M."/>
            <person name="Naito K."/>
            <person name="Vertes A.A."/>
            <person name="Yukawa H."/>
        </authorList>
    </citation>
    <scope>NUCLEOTIDE SEQUENCE [LARGE SCALE GENOMIC DNA]</scope>
    <source>
        <strain evidence="6">NBRC 12016</strain>
    </source>
</reference>
<dbReference type="SUPFAM" id="SSF52540">
    <property type="entry name" value="P-loop containing nucleoside triphosphate hydrolases"/>
    <property type="match status" value="1"/>
</dbReference>
<dbReference type="PROSITE" id="PS50893">
    <property type="entry name" value="ABC_TRANSPORTER_2"/>
    <property type="match status" value="1"/>
</dbReference>
<evidence type="ECO:0000313" key="6">
    <source>
        <dbReference type="Proteomes" id="UP000007969"/>
    </source>
</evidence>
<dbReference type="PROSITE" id="PS00211">
    <property type="entry name" value="ABC_TRANSPORTER_1"/>
    <property type="match status" value="1"/>
</dbReference>
<accession>B9E4Y4</accession>
<evidence type="ECO:0000256" key="3">
    <source>
        <dbReference type="ARBA" id="ARBA00022840"/>
    </source>
</evidence>
<dbReference type="KEGG" id="ckr:CKR_2508"/>
<evidence type="ECO:0000313" key="5">
    <source>
        <dbReference type="EMBL" id="BAH07559.1"/>
    </source>
</evidence>
<dbReference type="PANTHER" id="PTHR42939">
    <property type="entry name" value="ABC TRANSPORTER ATP-BINDING PROTEIN ALBC-RELATED"/>
    <property type="match status" value="1"/>
</dbReference>
<keyword evidence="1" id="KW-0813">Transport</keyword>
<feature type="domain" description="ABC transporter" evidence="4">
    <location>
        <begin position="8"/>
        <end position="239"/>
    </location>
</feature>
<dbReference type="InterPro" id="IPR003439">
    <property type="entry name" value="ABC_transporter-like_ATP-bd"/>
</dbReference>
<dbReference type="PANTHER" id="PTHR42939:SF1">
    <property type="entry name" value="ABC TRANSPORTER ATP-BINDING PROTEIN ALBC-RELATED"/>
    <property type="match status" value="1"/>
</dbReference>
<dbReference type="InterPro" id="IPR051782">
    <property type="entry name" value="ABC_Transporter_VariousFunc"/>
</dbReference>
<dbReference type="CDD" id="cd03230">
    <property type="entry name" value="ABC_DR_subfamily_A"/>
    <property type="match status" value="1"/>
</dbReference>